<protein>
    <submittedName>
        <fullName evidence="1">Uncharacterized protein</fullName>
    </submittedName>
</protein>
<evidence type="ECO:0000313" key="1">
    <source>
        <dbReference type="EMBL" id="CAH2394941.1"/>
    </source>
</evidence>
<gene>
    <name evidence="1" type="ORF">MES4922_110322</name>
</gene>
<accession>A0ABM9DF32</accession>
<organism evidence="1 2">
    <name type="scientific">Mesorhizobium ventifaucium</name>
    <dbReference type="NCBI Taxonomy" id="666020"/>
    <lineage>
        <taxon>Bacteria</taxon>
        <taxon>Pseudomonadati</taxon>
        <taxon>Pseudomonadota</taxon>
        <taxon>Alphaproteobacteria</taxon>
        <taxon>Hyphomicrobiales</taxon>
        <taxon>Phyllobacteriaceae</taxon>
        <taxon>Mesorhizobium</taxon>
    </lineage>
</organism>
<keyword evidence="2" id="KW-1185">Reference proteome</keyword>
<evidence type="ECO:0000313" key="2">
    <source>
        <dbReference type="Proteomes" id="UP001152604"/>
    </source>
</evidence>
<dbReference type="EMBL" id="CAKXZS010000003">
    <property type="protein sequence ID" value="CAH2394941.1"/>
    <property type="molecule type" value="Genomic_DNA"/>
</dbReference>
<name>A0ABM9DF32_9HYPH</name>
<reference evidence="1" key="1">
    <citation type="submission" date="2022-03" db="EMBL/GenBank/DDBJ databases">
        <authorList>
            <person name="Brunel B."/>
        </authorList>
    </citation>
    <scope>NUCLEOTIDE SEQUENCE</scope>
    <source>
        <strain evidence="1">STM4922sample</strain>
    </source>
</reference>
<proteinExistence type="predicted"/>
<comment type="caution">
    <text evidence="1">The sequence shown here is derived from an EMBL/GenBank/DDBJ whole genome shotgun (WGS) entry which is preliminary data.</text>
</comment>
<dbReference type="Proteomes" id="UP001152604">
    <property type="component" value="Unassembled WGS sequence"/>
</dbReference>
<sequence length="57" mass="6045">MTPCGGLFVTGRIHAHDPNPSFFSLIMNVAHACKSGHCAGAVRALQLIQASDSRPRV</sequence>